<protein>
    <submittedName>
        <fullName evidence="1">Uncharacterized protein</fullName>
    </submittedName>
</protein>
<feature type="non-terminal residue" evidence="1">
    <location>
        <position position="51"/>
    </location>
</feature>
<sequence length="51" mass="5606">RHDSHHESLVVTKTHGDQWLQAGPDFHLSDHLTMGACHGSSFPTTSHPMAC</sequence>
<evidence type="ECO:0000313" key="2">
    <source>
        <dbReference type="Proteomes" id="UP000823775"/>
    </source>
</evidence>
<comment type="caution">
    <text evidence="1">The sequence shown here is derived from an EMBL/GenBank/DDBJ whole genome shotgun (WGS) entry which is preliminary data.</text>
</comment>
<feature type="non-terminal residue" evidence="1">
    <location>
        <position position="1"/>
    </location>
</feature>
<keyword evidence="2" id="KW-1185">Reference proteome</keyword>
<evidence type="ECO:0000313" key="1">
    <source>
        <dbReference type="EMBL" id="MCD9639020.1"/>
    </source>
</evidence>
<name>A0ABS8UW26_DATST</name>
<proteinExistence type="predicted"/>
<accession>A0ABS8UW26</accession>
<reference evidence="1 2" key="1">
    <citation type="journal article" date="2021" name="BMC Genomics">
        <title>Datura genome reveals duplications of psychoactive alkaloid biosynthetic genes and high mutation rate following tissue culture.</title>
        <authorList>
            <person name="Rajewski A."/>
            <person name="Carter-House D."/>
            <person name="Stajich J."/>
            <person name="Litt A."/>
        </authorList>
    </citation>
    <scope>NUCLEOTIDE SEQUENCE [LARGE SCALE GENOMIC DNA]</scope>
    <source>
        <strain evidence="1">AR-01</strain>
    </source>
</reference>
<organism evidence="1 2">
    <name type="scientific">Datura stramonium</name>
    <name type="common">Jimsonweed</name>
    <name type="synonym">Common thornapple</name>
    <dbReference type="NCBI Taxonomy" id="4076"/>
    <lineage>
        <taxon>Eukaryota</taxon>
        <taxon>Viridiplantae</taxon>
        <taxon>Streptophyta</taxon>
        <taxon>Embryophyta</taxon>
        <taxon>Tracheophyta</taxon>
        <taxon>Spermatophyta</taxon>
        <taxon>Magnoliopsida</taxon>
        <taxon>eudicotyledons</taxon>
        <taxon>Gunneridae</taxon>
        <taxon>Pentapetalae</taxon>
        <taxon>asterids</taxon>
        <taxon>lamiids</taxon>
        <taxon>Solanales</taxon>
        <taxon>Solanaceae</taxon>
        <taxon>Solanoideae</taxon>
        <taxon>Datureae</taxon>
        <taxon>Datura</taxon>
    </lineage>
</organism>
<dbReference type="Proteomes" id="UP000823775">
    <property type="component" value="Unassembled WGS sequence"/>
</dbReference>
<gene>
    <name evidence="1" type="ORF">HAX54_023264</name>
</gene>
<dbReference type="EMBL" id="JACEIK010002821">
    <property type="protein sequence ID" value="MCD9639020.1"/>
    <property type="molecule type" value="Genomic_DNA"/>
</dbReference>